<proteinExistence type="inferred from homology"/>
<feature type="non-terminal residue" evidence="5">
    <location>
        <position position="1"/>
    </location>
</feature>
<feature type="non-terminal residue" evidence="5">
    <location>
        <position position="268"/>
    </location>
</feature>
<evidence type="ECO:0000256" key="2">
    <source>
        <dbReference type="ARBA" id="ARBA00022448"/>
    </source>
</evidence>
<comment type="similarity">
    <text evidence="1">Belongs to the bacterial solute-binding protein 5 family.</text>
</comment>
<dbReference type="AlphaFoldDB" id="X1ISE8"/>
<evidence type="ECO:0000256" key="3">
    <source>
        <dbReference type="ARBA" id="ARBA00022729"/>
    </source>
</evidence>
<evidence type="ECO:0000259" key="4">
    <source>
        <dbReference type="Pfam" id="PF00496"/>
    </source>
</evidence>
<keyword evidence="2" id="KW-0813">Transport</keyword>
<dbReference type="EMBL" id="BARU01028573">
    <property type="protein sequence ID" value="GAH72185.1"/>
    <property type="molecule type" value="Genomic_DNA"/>
</dbReference>
<dbReference type="GO" id="GO:0015833">
    <property type="term" value="P:peptide transport"/>
    <property type="evidence" value="ECO:0007669"/>
    <property type="project" value="TreeGrafter"/>
</dbReference>
<dbReference type="GO" id="GO:1904680">
    <property type="term" value="F:peptide transmembrane transporter activity"/>
    <property type="evidence" value="ECO:0007669"/>
    <property type="project" value="TreeGrafter"/>
</dbReference>
<dbReference type="InterPro" id="IPR000914">
    <property type="entry name" value="SBP_5_dom"/>
</dbReference>
<gene>
    <name evidence="5" type="ORF">S03H2_45587</name>
</gene>
<keyword evidence="3" id="KW-0732">Signal</keyword>
<dbReference type="Gene3D" id="3.40.190.10">
    <property type="entry name" value="Periplasmic binding protein-like II"/>
    <property type="match status" value="1"/>
</dbReference>
<name>X1ISE8_9ZZZZ</name>
<organism evidence="5">
    <name type="scientific">marine sediment metagenome</name>
    <dbReference type="NCBI Taxonomy" id="412755"/>
    <lineage>
        <taxon>unclassified sequences</taxon>
        <taxon>metagenomes</taxon>
        <taxon>ecological metagenomes</taxon>
    </lineage>
</organism>
<dbReference type="PANTHER" id="PTHR30290">
    <property type="entry name" value="PERIPLASMIC BINDING COMPONENT OF ABC TRANSPORTER"/>
    <property type="match status" value="1"/>
</dbReference>
<dbReference type="InterPro" id="IPR039424">
    <property type="entry name" value="SBP_5"/>
</dbReference>
<sequence>PAVGEPQYGGTLTVLTTVSATDPASADVADGVWASTVWLGTIMDRPVLGDYEKYGPRGTNEYPFTQIAYQPEEYMRGNLIESWEVSLDKITWHIRPGVYYQGRDVMESREYTAYDCEYYLKYYKASPPGKLVNTYIGNIYATDRYTCVLEFTKYNLTWIFYLGYEDRASHVPHEVYELDASKWENQVGTGPWMFEEYIPGSYMSYLKNPIWWDTTTIDGVVYDDIPFIDRMVWPIIPDVSTQVAALRTGTVDYFWNLPSPYWESLEET</sequence>
<feature type="domain" description="Solute-binding protein family 5" evidence="4">
    <location>
        <begin position="77"/>
        <end position="267"/>
    </location>
</feature>
<protein>
    <recommendedName>
        <fullName evidence="4">Solute-binding protein family 5 domain-containing protein</fullName>
    </recommendedName>
</protein>
<comment type="caution">
    <text evidence="5">The sequence shown here is derived from an EMBL/GenBank/DDBJ whole genome shotgun (WGS) entry which is preliminary data.</text>
</comment>
<dbReference type="PANTHER" id="PTHR30290:SF9">
    <property type="entry name" value="OLIGOPEPTIDE-BINDING PROTEIN APPA"/>
    <property type="match status" value="1"/>
</dbReference>
<dbReference type="SUPFAM" id="SSF53850">
    <property type="entry name" value="Periplasmic binding protein-like II"/>
    <property type="match status" value="1"/>
</dbReference>
<evidence type="ECO:0000313" key="5">
    <source>
        <dbReference type="EMBL" id="GAH72185.1"/>
    </source>
</evidence>
<accession>X1ISE8</accession>
<dbReference type="Pfam" id="PF00496">
    <property type="entry name" value="SBP_bac_5"/>
    <property type="match status" value="1"/>
</dbReference>
<reference evidence="5" key="1">
    <citation type="journal article" date="2014" name="Front. Microbiol.">
        <title>High frequency of phylogenetically diverse reductive dehalogenase-homologous genes in deep subseafloor sedimentary metagenomes.</title>
        <authorList>
            <person name="Kawai M."/>
            <person name="Futagami T."/>
            <person name="Toyoda A."/>
            <person name="Takaki Y."/>
            <person name="Nishi S."/>
            <person name="Hori S."/>
            <person name="Arai W."/>
            <person name="Tsubouchi T."/>
            <person name="Morono Y."/>
            <person name="Uchiyama I."/>
            <person name="Ito T."/>
            <person name="Fujiyama A."/>
            <person name="Inagaki F."/>
            <person name="Takami H."/>
        </authorList>
    </citation>
    <scope>NUCLEOTIDE SEQUENCE</scope>
    <source>
        <strain evidence="5">Expedition CK06-06</strain>
    </source>
</reference>
<evidence type="ECO:0000256" key="1">
    <source>
        <dbReference type="ARBA" id="ARBA00005695"/>
    </source>
</evidence>